<sequence length="383" mass="41447">TLLLILVILGIAQSAVVKQNVQKTASIRAQLIKEGTYSDYLAAQLLARGQGNVVAQPFVDSLNDIYRAEVYIGTPPQNFTVQLDTASADLWVVDSRCSQHCPQVSGYDQRRFDESASSTFSLSQWPFAVPHVSSGMVGTDVFNVAGLIAPKQWLGVANNTNSTWAGYAIDGVFGLGWPALSDLDVPPPMQNLVGQLDEPLFTIWLDGYVGPAANTLGGVITYGALDSEHCDAQVNYVPLSALTYWQFPMTRFTIRSYSSNAKVDAISDTGTAWIGAPASAVSAIVRATGATDDPINNLYTVPCAGDYPDMVFTIGLRDYKVPSSEYVIDLGLGKGQCNLALFELVGNGFGPDWIFGDTWIRTYCNVYDIGKKRIGFALARHTQ</sequence>
<evidence type="ECO:0000256" key="10">
    <source>
        <dbReference type="ARBA" id="ARBA00023180"/>
    </source>
</evidence>
<keyword evidence="4" id="KW-0645">Protease</keyword>
<dbReference type="FunFam" id="2.40.70.10:FF:000058">
    <property type="entry name" value="ASpartyl Protease"/>
    <property type="match status" value="1"/>
</dbReference>
<feature type="non-terminal residue" evidence="13">
    <location>
        <position position="1"/>
    </location>
</feature>
<keyword evidence="9" id="KW-1015">Disulfide bond</keyword>
<proteinExistence type="inferred from homology"/>
<dbReference type="PRINTS" id="PR00792">
    <property type="entry name" value="PEPSIN"/>
</dbReference>
<dbReference type="PROSITE" id="PS51767">
    <property type="entry name" value="PEPTIDASE_A1"/>
    <property type="match status" value="1"/>
</dbReference>
<feature type="domain" description="Peptidase A1" evidence="12">
    <location>
        <begin position="66"/>
        <end position="377"/>
    </location>
</feature>
<dbReference type="EMBL" id="BTSX01000002">
    <property type="protein sequence ID" value="GMS82592.1"/>
    <property type="molecule type" value="Genomic_DNA"/>
</dbReference>
<evidence type="ECO:0000256" key="6">
    <source>
        <dbReference type="ARBA" id="ARBA00022750"/>
    </source>
</evidence>
<dbReference type="SUPFAM" id="SSF50630">
    <property type="entry name" value="Acid proteases"/>
    <property type="match status" value="1"/>
</dbReference>
<dbReference type="InterPro" id="IPR001461">
    <property type="entry name" value="Aspartic_peptidase_A1"/>
</dbReference>
<comment type="subcellular location">
    <subcellularLocation>
        <location evidence="1">Secreted</location>
    </subcellularLocation>
</comment>
<dbReference type="InterPro" id="IPR021109">
    <property type="entry name" value="Peptidase_aspartic_dom_sf"/>
</dbReference>
<keyword evidence="5" id="KW-0732">Signal</keyword>
<feature type="active site" evidence="11">
    <location>
        <position position="84"/>
    </location>
</feature>
<dbReference type="CDD" id="cd05471">
    <property type="entry name" value="pepsin_like"/>
    <property type="match status" value="1"/>
</dbReference>
<keyword evidence="3" id="KW-0964">Secreted</keyword>
<dbReference type="Gene3D" id="2.40.70.10">
    <property type="entry name" value="Acid Proteases"/>
    <property type="match status" value="2"/>
</dbReference>
<evidence type="ECO:0000256" key="5">
    <source>
        <dbReference type="ARBA" id="ARBA00022729"/>
    </source>
</evidence>
<evidence type="ECO:0000256" key="1">
    <source>
        <dbReference type="ARBA" id="ARBA00004613"/>
    </source>
</evidence>
<keyword evidence="6" id="KW-0064">Aspartyl protease</keyword>
<evidence type="ECO:0000313" key="13">
    <source>
        <dbReference type="EMBL" id="GMS82592.1"/>
    </source>
</evidence>
<reference evidence="13" key="1">
    <citation type="submission" date="2023-10" db="EMBL/GenBank/DDBJ databases">
        <title>Genome assembly of Pristionchus species.</title>
        <authorList>
            <person name="Yoshida K."/>
            <person name="Sommer R.J."/>
        </authorList>
    </citation>
    <scope>NUCLEOTIDE SEQUENCE</scope>
    <source>
        <strain evidence="13">RS0144</strain>
    </source>
</reference>
<feature type="active site" evidence="11">
    <location>
        <position position="268"/>
    </location>
</feature>
<evidence type="ECO:0000259" key="12">
    <source>
        <dbReference type="PROSITE" id="PS51767"/>
    </source>
</evidence>
<protein>
    <recommendedName>
        <fullName evidence="12">Peptidase A1 domain-containing protein</fullName>
    </recommendedName>
</protein>
<evidence type="ECO:0000256" key="2">
    <source>
        <dbReference type="ARBA" id="ARBA00007447"/>
    </source>
</evidence>
<accession>A0AAV5SIZ0</accession>
<evidence type="ECO:0000256" key="4">
    <source>
        <dbReference type="ARBA" id="ARBA00022670"/>
    </source>
</evidence>
<dbReference type="InterPro" id="IPR034164">
    <property type="entry name" value="Pepsin-like_dom"/>
</dbReference>
<evidence type="ECO:0000256" key="7">
    <source>
        <dbReference type="ARBA" id="ARBA00022801"/>
    </source>
</evidence>
<gene>
    <name evidence="13" type="ORF">PENTCL1PPCAC_4767</name>
</gene>
<keyword evidence="7" id="KW-0378">Hydrolase</keyword>
<dbReference type="GO" id="GO:0005576">
    <property type="term" value="C:extracellular region"/>
    <property type="evidence" value="ECO:0007669"/>
    <property type="project" value="UniProtKB-SubCell"/>
</dbReference>
<dbReference type="PANTHER" id="PTHR47966">
    <property type="entry name" value="BETA-SITE APP-CLEAVING ENZYME, ISOFORM A-RELATED"/>
    <property type="match status" value="1"/>
</dbReference>
<organism evidence="13 14">
    <name type="scientific">Pristionchus entomophagus</name>
    <dbReference type="NCBI Taxonomy" id="358040"/>
    <lineage>
        <taxon>Eukaryota</taxon>
        <taxon>Metazoa</taxon>
        <taxon>Ecdysozoa</taxon>
        <taxon>Nematoda</taxon>
        <taxon>Chromadorea</taxon>
        <taxon>Rhabditida</taxon>
        <taxon>Rhabditina</taxon>
        <taxon>Diplogasteromorpha</taxon>
        <taxon>Diplogasteroidea</taxon>
        <taxon>Neodiplogasteridae</taxon>
        <taxon>Pristionchus</taxon>
    </lineage>
</organism>
<dbReference type="GO" id="GO:0004190">
    <property type="term" value="F:aspartic-type endopeptidase activity"/>
    <property type="evidence" value="ECO:0007669"/>
    <property type="project" value="UniProtKB-KW"/>
</dbReference>
<dbReference type="Proteomes" id="UP001432027">
    <property type="component" value="Unassembled WGS sequence"/>
</dbReference>
<name>A0AAV5SIZ0_9BILA</name>
<dbReference type="InterPro" id="IPR033121">
    <property type="entry name" value="PEPTIDASE_A1"/>
</dbReference>
<dbReference type="AlphaFoldDB" id="A0AAV5SIZ0"/>
<comment type="caution">
    <text evidence="13">The sequence shown here is derived from an EMBL/GenBank/DDBJ whole genome shotgun (WGS) entry which is preliminary data.</text>
</comment>
<evidence type="ECO:0000256" key="11">
    <source>
        <dbReference type="PIRSR" id="PIRSR601461-1"/>
    </source>
</evidence>
<evidence type="ECO:0000256" key="9">
    <source>
        <dbReference type="ARBA" id="ARBA00023157"/>
    </source>
</evidence>
<dbReference type="PANTHER" id="PTHR47966:SF8">
    <property type="entry name" value="ASPARTIC PROTEASE 1-RELATED"/>
    <property type="match status" value="1"/>
</dbReference>
<dbReference type="GO" id="GO:0006508">
    <property type="term" value="P:proteolysis"/>
    <property type="evidence" value="ECO:0007669"/>
    <property type="project" value="UniProtKB-KW"/>
</dbReference>
<evidence type="ECO:0000256" key="3">
    <source>
        <dbReference type="ARBA" id="ARBA00022525"/>
    </source>
</evidence>
<evidence type="ECO:0000256" key="8">
    <source>
        <dbReference type="ARBA" id="ARBA00023145"/>
    </source>
</evidence>
<evidence type="ECO:0000313" key="14">
    <source>
        <dbReference type="Proteomes" id="UP001432027"/>
    </source>
</evidence>
<dbReference type="Pfam" id="PF00026">
    <property type="entry name" value="Asp"/>
    <property type="match status" value="1"/>
</dbReference>
<keyword evidence="10" id="KW-0325">Glycoprotein</keyword>
<keyword evidence="8" id="KW-0865">Zymogen</keyword>
<dbReference type="GO" id="GO:0005764">
    <property type="term" value="C:lysosome"/>
    <property type="evidence" value="ECO:0007669"/>
    <property type="project" value="TreeGrafter"/>
</dbReference>
<comment type="similarity">
    <text evidence="2">Belongs to the peptidase A1 family.</text>
</comment>
<keyword evidence="14" id="KW-1185">Reference proteome</keyword>